<dbReference type="InterPro" id="IPR000719">
    <property type="entry name" value="Prot_kinase_dom"/>
</dbReference>
<dbReference type="GO" id="GO:0005524">
    <property type="term" value="F:ATP binding"/>
    <property type="evidence" value="ECO:0007669"/>
    <property type="project" value="InterPro"/>
</dbReference>
<name>A0A8J5XVT5_DIALT</name>
<dbReference type="EMBL" id="JAGTXO010000002">
    <property type="protein sequence ID" value="KAG8469557.1"/>
    <property type="molecule type" value="Genomic_DNA"/>
</dbReference>
<dbReference type="InterPro" id="IPR051130">
    <property type="entry name" value="Mito_struct-func_regulator"/>
</dbReference>
<feature type="chain" id="PRO_5035312117" description="Protein kinase domain-containing protein" evidence="1">
    <location>
        <begin position="23"/>
        <end position="532"/>
    </location>
</feature>
<protein>
    <recommendedName>
        <fullName evidence="2">Protein kinase domain-containing protein</fullName>
    </recommendedName>
</protein>
<dbReference type="InterPro" id="IPR004147">
    <property type="entry name" value="ABC1_dom"/>
</dbReference>
<dbReference type="PROSITE" id="PS50011">
    <property type="entry name" value="PROTEIN_KINASE_DOM"/>
    <property type="match status" value="1"/>
</dbReference>
<reference evidence="3" key="1">
    <citation type="submission" date="2021-05" db="EMBL/GenBank/DDBJ databases">
        <title>The genome of the haptophyte Pavlova lutheri (Diacronema luteri, Pavlovales) - a model for lipid biosynthesis in eukaryotic algae.</title>
        <authorList>
            <person name="Hulatt C.J."/>
            <person name="Posewitz M.C."/>
        </authorList>
    </citation>
    <scope>NUCLEOTIDE SEQUENCE</scope>
    <source>
        <strain evidence="3">NIVA-4/92</strain>
    </source>
</reference>
<proteinExistence type="predicted"/>
<feature type="signal peptide" evidence="1">
    <location>
        <begin position="1"/>
        <end position="22"/>
    </location>
</feature>
<accession>A0A8J5XVT5</accession>
<dbReference type="Proteomes" id="UP000751190">
    <property type="component" value="Unassembled WGS sequence"/>
</dbReference>
<dbReference type="Pfam" id="PF03109">
    <property type="entry name" value="ABC1"/>
    <property type="match status" value="2"/>
</dbReference>
<dbReference type="OrthoDB" id="427480at2759"/>
<evidence type="ECO:0000313" key="3">
    <source>
        <dbReference type="EMBL" id="KAG8469557.1"/>
    </source>
</evidence>
<organism evidence="3 4">
    <name type="scientific">Diacronema lutheri</name>
    <name type="common">Unicellular marine alga</name>
    <name type="synonym">Monochrysis lutheri</name>
    <dbReference type="NCBI Taxonomy" id="2081491"/>
    <lineage>
        <taxon>Eukaryota</taxon>
        <taxon>Haptista</taxon>
        <taxon>Haptophyta</taxon>
        <taxon>Pavlovophyceae</taxon>
        <taxon>Pavlovales</taxon>
        <taxon>Pavlovaceae</taxon>
        <taxon>Diacronema</taxon>
    </lineage>
</organism>
<evidence type="ECO:0000259" key="2">
    <source>
        <dbReference type="PROSITE" id="PS50011"/>
    </source>
</evidence>
<dbReference type="PANTHER" id="PTHR43173">
    <property type="entry name" value="ABC1 FAMILY PROTEIN"/>
    <property type="match status" value="1"/>
</dbReference>
<dbReference type="InterPro" id="IPR011009">
    <property type="entry name" value="Kinase-like_dom_sf"/>
</dbReference>
<evidence type="ECO:0000313" key="4">
    <source>
        <dbReference type="Proteomes" id="UP000751190"/>
    </source>
</evidence>
<dbReference type="AlphaFoldDB" id="A0A8J5XVT5"/>
<keyword evidence="4" id="KW-1185">Reference proteome</keyword>
<dbReference type="SUPFAM" id="SSF56112">
    <property type="entry name" value="Protein kinase-like (PK-like)"/>
    <property type="match status" value="1"/>
</dbReference>
<gene>
    <name evidence="3" type="ORF">KFE25_006012</name>
</gene>
<dbReference type="PANTHER" id="PTHR43173:SF34">
    <property type="entry name" value="ABC1 ATYPICAL KINASE-LIKE DOMAIN-CONTAINING PROTEIN"/>
    <property type="match status" value="1"/>
</dbReference>
<evidence type="ECO:0000256" key="1">
    <source>
        <dbReference type="SAM" id="SignalP"/>
    </source>
</evidence>
<comment type="caution">
    <text evidence="3">The sequence shown here is derived from an EMBL/GenBank/DDBJ whole genome shotgun (WGS) entry which is preliminary data.</text>
</comment>
<keyword evidence="1" id="KW-0732">Signal</keyword>
<feature type="domain" description="Protein kinase" evidence="2">
    <location>
        <begin position="152"/>
        <end position="532"/>
    </location>
</feature>
<dbReference type="GO" id="GO:0004672">
    <property type="term" value="F:protein kinase activity"/>
    <property type="evidence" value="ECO:0007669"/>
    <property type="project" value="InterPro"/>
</dbReference>
<sequence length="532" mass="59660">MARGRLLGRLALGATAGVGGMAALASQDEGVRRSLTFWSRALPIYAHYRWLQYVELPLRGVDLASAESERRYNELHERYAPRVEKLALELRGFYVKGAQIVSMREDILPEAHLRWCKRMQAEVPTPFAPDESRRVVEEALGGAEAFARTFLHWDDEPLGAASIGVVHRARLARDGREVAVKVMMPGIERKFRSDIGTVKRFCQLAMPQHVSALDEVEAQFFSEFDYVLEARNMARVHANLMPTRWARRVAVPAPLLDLCSHHVLVMELLPGEKLDVGLRSQWKRVAARRGISLAELEAAERAKPARPLGEGAWVHALALALVRAADVCANLGRLAYNWSAGLALGRLPYSWSELPAPLSSILRLLCEVHAHELFENGVLNGDPHAGNVLLMPDGRLGLIDYGQVKELPLDFRVRYAKLIVALADGRNAEAVRIATDEMGLRTRRNDPEVLWRVLAMQHDRDTDDVTMGLNLQLFMEWAEAQDPMEYTPPDLVLPGRVTMMMRGFGNAFRLQLSVAKLWREQAVAFLRAQGEL</sequence>
<dbReference type="OMA" id="ETMFDTK"/>
<dbReference type="CDD" id="cd05121">
    <property type="entry name" value="ABC1_ADCK3-like"/>
    <property type="match status" value="1"/>
</dbReference>